<dbReference type="STRING" id="1156417.Y919_00520"/>
<dbReference type="Proteomes" id="UP000029622">
    <property type="component" value="Unassembled WGS sequence"/>
</dbReference>
<protein>
    <submittedName>
        <fullName evidence="2">Uncharacterized protein</fullName>
    </submittedName>
</protein>
<dbReference type="EMBL" id="AZTB01000001">
    <property type="protein sequence ID" value="KGG81480.1"/>
    <property type="molecule type" value="Genomic_DNA"/>
</dbReference>
<dbReference type="AlphaFoldDB" id="A0A096BJV0"/>
<evidence type="ECO:0000256" key="1">
    <source>
        <dbReference type="SAM" id="Coils"/>
    </source>
</evidence>
<name>A0A096BJV0_9FIRM</name>
<reference evidence="2 3" key="1">
    <citation type="submission" date="2013-12" db="EMBL/GenBank/DDBJ databases">
        <title>Draft genome sequence of Caloranaerobacter sp. H53214.</title>
        <authorList>
            <person name="Jiang L.J."/>
            <person name="Shao Z.Z."/>
            <person name="Long M.N."/>
        </authorList>
    </citation>
    <scope>NUCLEOTIDE SEQUENCE [LARGE SCALE GENOMIC DNA]</scope>
    <source>
        <strain evidence="2 3">H53214</strain>
    </source>
</reference>
<accession>A0A096BJV0</accession>
<proteinExistence type="predicted"/>
<organism evidence="2 3">
    <name type="scientific">Caloranaerobacter azorensis H53214</name>
    <dbReference type="NCBI Taxonomy" id="1156417"/>
    <lineage>
        <taxon>Bacteria</taxon>
        <taxon>Bacillati</taxon>
        <taxon>Bacillota</taxon>
        <taxon>Tissierellia</taxon>
        <taxon>Tissierellales</taxon>
        <taxon>Thermohalobacteraceae</taxon>
        <taxon>Caloranaerobacter</taxon>
    </lineage>
</organism>
<sequence>MSLHSKESFIVRTSTGIYYNIFYKNNAIFSNTYDKNRKILESKELINLDIIDYSVDIDNNDKIHIICITKTGNIIYYIYFKNKLSKKHLTTLDVKSNRYDYFYLKVIKDEIHIFYAFSNIINSTVWTIQHIIGNKQSWEKKNVISITPGKYMSPYYIDFDKLGNIHLIYKNVESRTQQIYYTHYSSFLKSWSKYPIRVSDISVDNLHPYIFVDNRNIIHLVWSKLDNSNLRFVYKQRPVITNQKGKWKSVELPLSRSTYTHPVIYEDFGLLRILYKQNDSIKGLFSKDFGSSWVNDTSLNNFGNQDWKYYRYTSNNHNEKSKIKINHIYAKITDTIELYCKYLNTVTLDTKNSTNNDIKISRLNLDTIEQKNKIINKPEKSIAIDTADKSCNFEDNKIEEFVNNTNQQIKDIFSKTYNIDLIKKEIETLLLNNTKNLENKIKSNKNDLDSILTRLDNLNDLVTEYKKENQDISQIIKSINEKYEENLLYIENLESEINDLKNIIKNTPKKNLINKLKEFFK</sequence>
<feature type="coiled-coil region" evidence="1">
    <location>
        <begin position="448"/>
        <end position="510"/>
    </location>
</feature>
<comment type="caution">
    <text evidence="2">The sequence shown here is derived from an EMBL/GenBank/DDBJ whole genome shotgun (WGS) entry which is preliminary data.</text>
</comment>
<keyword evidence="1" id="KW-0175">Coiled coil</keyword>
<dbReference type="RefSeq" id="WP_035161271.1">
    <property type="nucleotide sequence ID" value="NZ_AZTB01000001.1"/>
</dbReference>
<evidence type="ECO:0000313" key="2">
    <source>
        <dbReference type="EMBL" id="KGG81480.1"/>
    </source>
</evidence>
<evidence type="ECO:0000313" key="3">
    <source>
        <dbReference type="Proteomes" id="UP000029622"/>
    </source>
</evidence>
<gene>
    <name evidence="2" type="ORF">Y919_00520</name>
</gene>